<dbReference type="EMBL" id="JXCL01000040">
    <property type="protein sequence ID" value="KIL12243.1"/>
    <property type="molecule type" value="Genomic_DNA"/>
</dbReference>
<evidence type="ECO:0000313" key="2">
    <source>
        <dbReference type="Proteomes" id="UP000031978"/>
    </source>
</evidence>
<sequence length="51" mass="6066">MNTEFDWYKVIKGFYDDGLWTKERVYNTVGAGRITPEQYEEITGEKYTPPQ</sequence>
<protein>
    <recommendedName>
        <fullName evidence="3">XkdX family protein</fullName>
    </recommendedName>
</protein>
<dbReference type="InterPro" id="IPR010022">
    <property type="entry name" value="XkdX"/>
</dbReference>
<dbReference type="Proteomes" id="UP000031978">
    <property type="component" value="Unassembled WGS sequence"/>
</dbReference>
<proteinExistence type="predicted"/>
<reference evidence="1 2" key="1">
    <citation type="submission" date="2014-12" db="EMBL/GenBank/DDBJ databases">
        <title>Draft Genome Sequences of Five Spore-Forming Food Isolates of Bacillus pumilus.</title>
        <authorList>
            <person name="de Jong A."/>
            <person name="van Heel A.J."/>
            <person name="Montalban-Lopez M."/>
            <person name="Krawczyk A.O."/>
            <person name="Berendsen E.M."/>
            <person name="Wells-Bennik M."/>
            <person name="Kuipers O.P."/>
        </authorList>
    </citation>
    <scope>NUCLEOTIDE SEQUENCE [LARGE SCALE GENOMIC DNA]</scope>
    <source>
        <strain evidence="1 2">B4127</strain>
    </source>
</reference>
<dbReference type="RefSeq" id="WP_044141792.1">
    <property type="nucleotide sequence ID" value="NZ_JXCL01000040.1"/>
</dbReference>
<name>A0AB34QQI0_BACPU</name>
<accession>A0AB34QQI0</accession>
<comment type="caution">
    <text evidence="1">The sequence shown here is derived from an EMBL/GenBank/DDBJ whole genome shotgun (WGS) entry which is preliminary data.</text>
</comment>
<evidence type="ECO:0000313" key="1">
    <source>
        <dbReference type="EMBL" id="KIL12243.1"/>
    </source>
</evidence>
<dbReference type="Pfam" id="PF09693">
    <property type="entry name" value="Phage_XkdX"/>
    <property type="match status" value="1"/>
</dbReference>
<gene>
    <name evidence="1" type="ORF">B4127_1574</name>
</gene>
<evidence type="ECO:0008006" key="3">
    <source>
        <dbReference type="Google" id="ProtNLM"/>
    </source>
</evidence>
<dbReference type="NCBIfam" id="TIGR01669">
    <property type="entry name" value="phage_XkdX"/>
    <property type="match status" value="1"/>
</dbReference>
<dbReference type="AlphaFoldDB" id="A0AB34QQI0"/>
<organism evidence="1 2">
    <name type="scientific">Bacillus pumilus</name>
    <name type="common">Bacillus mesentericus</name>
    <dbReference type="NCBI Taxonomy" id="1408"/>
    <lineage>
        <taxon>Bacteria</taxon>
        <taxon>Bacillati</taxon>
        <taxon>Bacillota</taxon>
        <taxon>Bacilli</taxon>
        <taxon>Bacillales</taxon>
        <taxon>Bacillaceae</taxon>
        <taxon>Bacillus</taxon>
    </lineage>
</organism>